<dbReference type="AlphaFoldDB" id="A0A819BRI6"/>
<dbReference type="Pfam" id="PF01416">
    <property type="entry name" value="PseudoU_synth_1"/>
    <property type="match status" value="1"/>
</dbReference>
<dbReference type="SUPFAM" id="SSF55120">
    <property type="entry name" value="Pseudouridine synthase"/>
    <property type="match status" value="1"/>
</dbReference>
<organism evidence="8 9">
    <name type="scientific">Rotaria sordida</name>
    <dbReference type="NCBI Taxonomy" id="392033"/>
    <lineage>
        <taxon>Eukaryota</taxon>
        <taxon>Metazoa</taxon>
        <taxon>Spiralia</taxon>
        <taxon>Gnathifera</taxon>
        <taxon>Rotifera</taxon>
        <taxon>Eurotatoria</taxon>
        <taxon>Bdelloidea</taxon>
        <taxon>Philodinida</taxon>
        <taxon>Philodinidae</taxon>
        <taxon>Rotaria</taxon>
    </lineage>
</organism>
<dbReference type="Proteomes" id="UP000663874">
    <property type="component" value="Unassembled WGS sequence"/>
</dbReference>
<protein>
    <recommendedName>
        <fullName evidence="4">tRNA pseudouridine synthase</fullName>
        <ecNumber evidence="4">5.4.99.12</ecNumber>
    </recommendedName>
</protein>
<reference evidence="8" key="1">
    <citation type="submission" date="2021-02" db="EMBL/GenBank/DDBJ databases">
        <authorList>
            <person name="Nowell W R."/>
        </authorList>
    </citation>
    <scope>NUCLEOTIDE SEQUENCE</scope>
</reference>
<comment type="catalytic activity">
    <reaction evidence="4">
        <text>uridine(38/39/40) in tRNA = pseudouridine(38/39/40) in tRNA</text>
        <dbReference type="Rhea" id="RHEA:22376"/>
        <dbReference type="Rhea" id="RHEA-COMP:10085"/>
        <dbReference type="Rhea" id="RHEA-COMP:10087"/>
        <dbReference type="ChEBI" id="CHEBI:65314"/>
        <dbReference type="ChEBI" id="CHEBI:65315"/>
        <dbReference type="EC" id="5.4.99.12"/>
    </reaction>
</comment>
<dbReference type="InterPro" id="IPR020095">
    <property type="entry name" value="PsdUridine_synth_TruA_C"/>
</dbReference>
<feature type="domain" description="Pseudouridine synthase I TruA alpha/beta" evidence="6">
    <location>
        <begin position="3"/>
        <end position="67"/>
    </location>
</feature>
<dbReference type="GO" id="GO:0031119">
    <property type="term" value="P:tRNA pseudouridine synthesis"/>
    <property type="evidence" value="ECO:0007669"/>
    <property type="project" value="TreeGrafter"/>
</dbReference>
<comment type="caution">
    <text evidence="8">The sequence shown here is derived from an EMBL/GenBank/DDBJ whole genome shotgun (WGS) entry which is preliminary data.</text>
</comment>
<dbReference type="InterPro" id="IPR020097">
    <property type="entry name" value="PsdUridine_synth_TruA_a/b_dom"/>
</dbReference>
<dbReference type="GO" id="GO:0003723">
    <property type="term" value="F:RNA binding"/>
    <property type="evidence" value="ECO:0007669"/>
    <property type="project" value="InterPro"/>
</dbReference>
<feature type="chain" id="PRO_5035617663" description="tRNA pseudouridine synthase" evidence="5">
    <location>
        <begin position="30"/>
        <end position="188"/>
    </location>
</feature>
<dbReference type="PANTHER" id="PTHR11142:SF5">
    <property type="entry name" value="TRNA PSEUDOURIDINE(38_39) SYNTHASE"/>
    <property type="match status" value="1"/>
</dbReference>
<evidence type="ECO:0000256" key="3">
    <source>
        <dbReference type="ARBA" id="ARBA00023235"/>
    </source>
</evidence>
<dbReference type="GO" id="GO:0005634">
    <property type="term" value="C:nucleus"/>
    <property type="evidence" value="ECO:0007669"/>
    <property type="project" value="TreeGrafter"/>
</dbReference>
<dbReference type="EMBL" id="CAJNOU010002048">
    <property type="protein sequence ID" value="CAF1284422.1"/>
    <property type="molecule type" value="Genomic_DNA"/>
</dbReference>
<feature type="signal peptide" evidence="5">
    <location>
        <begin position="1"/>
        <end position="29"/>
    </location>
</feature>
<evidence type="ECO:0000256" key="1">
    <source>
        <dbReference type="ARBA" id="ARBA00009375"/>
    </source>
</evidence>
<evidence type="ECO:0000259" key="6">
    <source>
        <dbReference type="Pfam" id="PF01416"/>
    </source>
</evidence>
<comment type="similarity">
    <text evidence="1 4">Belongs to the tRNA pseudouridine synthase TruA family.</text>
</comment>
<dbReference type="EC" id="5.4.99.12" evidence="4"/>
<proteinExistence type="inferred from homology"/>
<dbReference type="GO" id="GO:0160147">
    <property type="term" value="F:tRNA pseudouridine(38-40) synthase activity"/>
    <property type="evidence" value="ECO:0007669"/>
    <property type="project" value="UniProtKB-EC"/>
</dbReference>
<dbReference type="Proteomes" id="UP000663889">
    <property type="component" value="Unassembled WGS sequence"/>
</dbReference>
<keyword evidence="5" id="KW-0732">Signal</keyword>
<name>A0A819BRI6_9BILA</name>
<accession>A0A819BRI6</accession>
<dbReference type="InterPro" id="IPR001406">
    <property type="entry name" value="PsdUridine_synth_TruA"/>
</dbReference>
<dbReference type="EMBL" id="CAJOBE010002226">
    <property type="protein sequence ID" value="CAF3808077.1"/>
    <property type="molecule type" value="Genomic_DNA"/>
</dbReference>
<dbReference type="GO" id="GO:0005737">
    <property type="term" value="C:cytoplasm"/>
    <property type="evidence" value="ECO:0007669"/>
    <property type="project" value="TreeGrafter"/>
</dbReference>
<dbReference type="InterPro" id="IPR020103">
    <property type="entry name" value="PsdUridine_synth_cat_dom_sf"/>
</dbReference>
<dbReference type="GO" id="GO:1990481">
    <property type="term" value="P:mRNA pseudouridine synthesis"/>
    <property type="evidence" value="ECO:0007669"/>
    <property type="project" value="TreeGrafter"/>
</dbReference>
<gene>
    <name evidence="8" type="ORF">FNK824_LOCUS15401</name>
    <name evidence="7" type="ORF">SEV965_LOCUS25435</name>
</gene>
<evidence type="ECO:0000313" key="9">
    <source>
        <dbReference type="Proteomes" id="UP000663874"/>
    </source>
</evidence>
<evidence type="ECO:0000256" key="5">
    <source>
        <dbReference type="SAM" id="SignalP"/>
    </source>
</evidence>
<keyword evidence="3 4" id="KW-0413">Isomerase</keyword>
<evidence type="ECO:0000313" key="7">
    <source>
        <dbReference type="EMBL" id="CAF1284422.1"/>
    </source>
</evidence>
<keyword evidence="2 4" id="KW-0819">tRNA processing</keyword>
<evidence type="ECO:0000256" key="2">
    <source>
        <dbReference type="ARBA" id="ARBA00022694"/>
    </source>
</evidence>
<dbReference type="PANTHER" id="PTHR11142">
    <property type="entry name" value="PSEUDOURIDYLATE SYNTHASE"/>
    <property type="match status" value="1"/>
</dbReference>
<evidence type="ECO:0000313" key="8">
    <source>
        <dbReference type="EMBL" id="CAF3808077.1"/>
    </source>
</evidence>
<sequence>MCELMVHGSGFLWHQIRCIVAILILIGQGKEDTDLVKTLLDIEKYPCTPNYHIASELPLVLFDCQFNGVDWICDQISLRITICHLQRYWSSFQIRATMIKSMLNNLENQIYDKKQLPILGQLSLIENESNSLLGYNNNNRRNYQPILTRPVRESVEVKIEKYQNKKAKSEIINDDNKNETNKTDDLIV</sequence>
<evidence type="ECO:0000256" key="4">
    <source>
        <dbReference type="RuleBase" id="RU003792"/>
    </source>
</evidence>
<dbReference type="Gene3D" id="3.30.70.660">
    <property type="entry name" value="Pseudouridine synthase I, catalytic domain, C-terminal subdomain"/>
    <property type="match status" value="1"/>
</dbReference>